<dbReference type="EMBL" id="HBIM01014198">
    <property type="protein sequence ID" value="CAE0414184.1"/>
    <property type="molecule type" value="Transcribed_RNA"/>
</dbReference>
<evidence type="ECO:0000256" key="1">
    <source>
        <dbReference type="SAM" id="MobiDB-lite"/>
    </source>
</evidence>
<organism evidence="3">
    <name type="scientific">Amphora coffeiformis</name>
    <dbReference type="NCBI Taxonomy" id="265554"/>
    <lineage>
        <taxon>Eukaryota</taxon>
        <taxon>Sar</taxon>
        <taxon>Stramenopiles</taxon>
        <taxon>Ochrophyta</taxon>
        <taxon>Bacillariophyta</taxon>
        <taxon>Bacillariophyceae</taxon>
        <taxon>Bacillariophycidae</taxon>
        <taxon>Thalassiophysales</taxon>
        <taxon>Catenulaceae</taxon>
        <taxon>Amphora</taxon>
    </lineage>
</organism>
<feature type="compositionally biased region" description="Low complexity" evidence="1">
    <location>
        <begin position="135"/>
        <end position="152"/>
    </location>
</feature>
<evidence type="ECO:0000313" key="3">
    <source>
        <dbReference type="EMBL" id="CAE0414184.1"/>
    </source>
</evidence>
<protein>
    <recommendedName>
        <fullName evidence="2">DUF6824 domain-containing protein</fullName>
    </recommendedName>
</protein>
<feature type="region of interest" description="Disordered" evidence="1">
    <location>
        <begin position="1"/>
        <end position="31"/>
    </location>
</feature>
<gene>
    <name evidence="3" type="ORF">ACOF00016_LOCUS11427</name>
</gene>
<feature type="region of interest" description="Disordered" evidence="1">
    <location>
        <begin position="121"/>
        <end position="157"/>
    </location>
</feature>
<reference evidence="3" key="1">
    <citation type="submission" date="2021-01" db="EMBL/GenBank/DDBJ databases">
        <authorList>
            <person name="Corre E."/>
            <person name="Pelletier E."/>
            <person name="Niang G."/>
            <person name="Scheremetjew M."/>
            <person name="Finn R."/>
            <person name="Kale V."/>
            <person name="Holt S."/>
            <person name="Cochrane G."/>
            <person name="Meng A."/>
            <person name="Brown T."/>
            <person name="Cohen L."/>
        </authorList>
    </citation>
    <scope>NUCLEOTIDE SEQUENCE</scope>
    <source>
        <strain evidence="3">CCMP127</strain>
    </source>
</reference>
<name>A0A7S3PA05_9STRA</name>
<feature type="domain" description="DUF6824" evidence="2">
    <location>
        <begin position="34"/>
        <end position="115"/>
    </location>
</feature>
<dbReference type="Pfam" id="PF20710">
    <property type="entry name" value="DUF6824"/>
    <property type="match status" value="1"/>
</dbReference>
<proteinExistence type="predicted"/>
<dbReference type="AlphaFoldDB" id="A0A7S3PA05"/>
<accession>A0A7S3PA05</accession>
<dbReference type="InterPro" id="IPR049227">
    <property type="entry name" value="DUF6824"/>
</dbReference>
<evidence type="ECO:0000259" key="2">
    <source>
        <dbReference type="Pfam" id="PF20710"/>
    </source>
</evidence>
<sequence>MSSRKDLRNPKAAERKEPPDMNNPLVVNPGPSAVICSRGDVHSKHPGNRQLYQAIDSHMDQYEAAASRGERARVVHQIKACIPGDFVKRDSSRKNGTYSVLSNKEARQKISHAIRYKLKGRVNASSVKTDKESRPGPSSVSSSDSASTTGAADPDEIFSDNELSSVLIINPYDNQNVDTEPTPFPEEYVHSHVQQPYSYSVPLQTPNMANYEANSSTASHGSLDAPLCYNCGLTHQSGCQCVGPQTTQWFNS</sequence>
<feature type="compositionally biased region" description="Basic and acidic residues" evidence="1">
    <location>
        <begin position="1"/>
        <end position="19"/>
    </location>
</feature>